<name>A0A3G9I1A5_AERCA</name>
<dbReference type="EMBL" id="CP110176">
    <property type="protein sequence ID" value="UZC85014.2"/>
    <property type="molecule type" value="Genomic_DNA"/>
</dbReference>
<reference evidence="2" key="3">
    <citation type="submission" date="2023-04" db="EMBL/GenBank/DDBJ databases">
        <title>Whole Genome Sequence of Multi-drug resistant Aeromonas caviae as a gut pathogen in newborn.</title>
        <authorList>
            <person name="Jadhav S.V."/>
            <person name="Saroj S.D."/>
            <person name="Saha U.B."/>
            <person name="Sen S."/>
            <person name="Kher A."/>
        </authorList>
    </citation>
    <scope>NUCLEOTIDE SEQUENCE</scope>
    <source>
        <strain evidence="2">SVJ23</strain>
    </source>
</reference>
<dbReference type="AlphaFoldDB" id="A0A3G9I1A5"/>
<accession>A0A3G9I1A5</accession>
<evidence type="ECO:0000313" key="3">
    <source>
        <dbReference type="EMBL" id="WFF97793.1"/>
    </source>
</evidence>
<dbReference type="SUPFAM" id="SSF54427">
    <property type="entry name" value="NTF2-like"/>
    <property type="match status" value="1"/>
</dbReference>
<organism evidence="1">
    <name type="scientific">Aeromonas caviae</name>
    <name type="common">Aeromonas punctata</name>
    <dbReference type="NCBI Taxonomy" id="648"/>
    <lineage>
        <taxon>Bacteria</taxon>
        <taxon>Pseudomonadati</taxon>
        <taxon>Pseudomonadota</taxon>
        <taxon>Gammaproteobacteria</taxon>
        <taxon>Aeromonadales</taxon>
        <taxon>Aeromonadaceae</taxon>
        <taxon>Aeromonas</taxon>
    </lineage>
</organism>
<dbReference type="RefSeq" id="WP_069784167.1">
    <property type="nucleotide sequence ID" value="NZ_AP019195.1"/>
</dbReference>
<dbReference type="EMBL" id="CP120942">
    <property type="protein sequence ID" value="WFF97793.1"/>
    <property type="molecule type" value="Genomic_DNA"/>
</dbReference>
<protein>
    <submittedName>
        <fullName evidence="1">Nuclear transport factor 2 family protein</fullName>
    </submittedName>
</protein>
<reference evidence="1" key="1">
    <citation type="submission" date="2020-12" db="EMBL/GenBank/DDBJ databases">
        <title>GES Beta-lactamases isolated from hospital effluents in Brazil.</title>
        <authorList>
            <person name="Conte D."/>
            <person name="Mesa D."/>
            <person name="Palmeiro J.K."/>
            <person name="Dalla-Costa L.M."/>
        </authorList>
    </citation>
    <scope>NUCLEOTIDE SEQUENCE [LARGE SCALE GENOMIC DNA]</scope>
    <source>
        <strain evidence="1">Aero21</strain>
    </source>
</reference>
<reference evidence="3" key="2">
    <citation type="submission" date="2023-03" db="EMBL/GenBank/DDBJ databases">
        <title>Aeromonas caviae strain AC1520.</title>
        <authorList>
            <person name="Xie T."/>
            <person name="Zhang Q."/>
            <person name="Deng J."/>
            <person name="Li X."/>
        </authorList>
    </citation>
    <scope>NUCLEOTIDE SEQUENCE</scope>
    <source>
        <strain evidence="3">AC1520</strain>
    </source>
</reference>
<gene>
    <name evidence="1" type="ORF">JC965_02100</name>
    <name evidence="2" type="ORF">OJY61_14325</name>
    <name evidence="3" type="ORF">P5S46_19560</name>
</gene>
<dbReference type="Proteomes" id="UP001163285">
    <property type="component" value="Chromosome"/>
</dbReference>
<dbReference type="Proteomes" id="UP001218423">
    <property type="component" value="Chromosome"/>
</dbReference>
<dbReference type="Gene3D" id="3.10.450.50">
    <property type="match status" value="1"/>
</dbReference>
<dbReference type="EMBL" id="CP065937">
    <property type="protein sequence ID" value="QQA61353.1"/>
    <property type="molecule type" value="Genomic_DNA"/>
</dbReference>
<evidence type="ECO:0000313" key="1">
    <source>
        <dbReference type="EMBL" id="QQA61353.1"/>
    </source>
</evidence>
<proteinExistence type="predicted"/>
<dbReference type="InterPro" id="IPR032710">
    <property type="entry name" value="NTF2-like_dom_sf"/>
</dbReference>
<sequence>MHHTERLKACLQRVICDPAFPMAELDDWFTPDYCQEVNGERLDYPAFHQHIATLRRHLAGASIEFVATLEQGERVHSTHVVRATRQDGGTLVCKVSGLFTFRGDRICHTDEVTCLLAGSKEDADIGSRR</sequence>
<evidence type="ECO:0000313" key="2">
    <source>
        <dbReference type="EMBL" id="UZC85014.2"/>
    </source>
</evidence>